<comment type="similarity">
    <text evidence="1">Belongs to the WD repeat RAPTOR family.</text>
</comment>
<feature type="compositionally biased region" description="Basic and acidic residues" evidence="5">
    <location>
        <begin position="994"/>
        <end position="1011"/>
    </location>
</feature>
<feature type="region of interest" description="Disordered" evidence="5">
    <location>
        <begin position="989"/>
        <end position="1011"/>
    </location>
</feature>
<evidence type="ECO:0000256" key="1">
    <source>
        <dbReference type="ARBA" id="ARBA00009257"/>
    </source>
</evidence>
<dbReference type="InterPro" id="IPR004083">
    <property type="entry name" value="Raptor"/>
</dbReference>
<dbReference type="GO" id="GO:0005737">
    <property type="term" value="C:cytoplasm"/>
    <property type="evidence" value="ECO:0007669"/>
    <property type="project" value="TreeGrafter"/>
</dbReference>
<dbReference type="PANTHER" id="PTHR12848:SF16">
    <property type="entry name" value="REGULATORY-ASSOCIATED PROTEIN OF MTOR"/>
    <property type="match status" value="1"/>
</dbReference>
<dbReference type="SUPFAM" id="SSF48371">
    <property type="entry name" value="ARM repeat"/>
    <property type="match status" value="1"/>
</dbReference>
<feature type="compositionally biased region" description="Polar residues" evidence="5">
    <location>
        <begin position="914"/>
        <end position="941"/>
    </location>
</feature>
<dbReference type="InterPro" id="IPR016024">
    <property type="entry name" value="ARM-type_fold"/>
</dbReference>
<dbReference type="KEGG" id="clus:A9F13_01g08294"/>
<dbReference type="Pfam" id="PF14538">
    <property type="entry name" value="Raptor_N"/>
    <property type="match status" value="1"/>
</dbReference>
<proteinExistence type="inferred from homology"/>
<evidence type="ECO:0000256" key="3">
    <source>
        <dbReference type="ARBA" id="ARBA00022737"/>
    </source>
</evidence>
<evidence type="ECO:0000256" key="2">
    <source>
        <dbReference type="ARBA" id="ARBA00022574"/>
    </source>
</evidence>
<feature type="repeat" description="WD" evidence="4">
    <location>
        <begin position="1302"/>
        <end position="1324"/>
    </location>
</feature>
<dbReference type="Gene3D" id="2.130.10.10">
    <property type="entry name" value="YVTN repeat-like/Quinoprotein amine dehydrogenase"/>
    <property type="match status" value="2"/>
</dbReference>
<dbReference type="InterPro" id="IPR001680">
    <property type="entry name" value="WD40_rpt"/>
</dbReference>
<dbReference type="GO" id="GO:0031931">
    <property type="term" value="C:TORC1 complex"/>
    <property type="evidence" value="ECO:0007669"/>
    <property type="project" value="InterPro"/>
</dbReference>
<evidence type="ECO:0000313" key="7">
    <source>
        <dbReference type="EMBL" id="OVF11328.1"/>
    </source>
</evidence>
<dbReference type="PROSITE" id="PS00678">
    <property type="entry name" value="WD_REPEATS_1"/>
    <property type="match status" value="1"/>
</dbReference>
<evidence type="ECO:0000256" key="5">
    <source>
        <dbReference type="SAM" id="MobiDB-lite"/>
    </source>
</evidence>
<feature type="compositionally biased region" description="Polar residues" evidence="5">
    <location>
        <begin position="432"/>
        <end position="451"/>
    </location>
</feature>
<reference evidence="7 8" key="1">
    <citation type="submission" date="2017-04" db="EMBL/GenBank/DDBJ databases">
        <title>Draft genome of the yeast Clavispora lusitaniae type strain CBS 6936.</title>
        <authorList>
            <person name="Durrens P."/>
            <person name="Klopp C."/>
            <person name="Biteau N."/>
            <person name="Fitton-Ouhabi V."/>
            <person name="Dementhon K."/>
            <person name="Accoceberry I."/>
            <person name="Sherman D.J."/>
            <person name="Noel T."/>
        </authorList>
    </citation>
    <scope>NUCLEOTIDE SEQUENCE [LARGE SCALE GENOMIC DNA]</scope>
    <source>
        <strain evidence="7 8">CBS 6936</strain>
    </source>
</reference>
<dbReference type="InterPro" id="IPR011989">
    <property type="entry name" value="ARM-like"/>
</dbReference>
<name>A0AA91T4C9_CLALS</name>
<dbReference type="Gene3D" id="1.25.10.10">
    <property type="entry name" value="Leucine-rich Repeat Variant"/>
    <property type="match status" value="1"/>
</dbReference>
<dbReference type="InterPro" id="IPR015943">
    <property type="entry name" value="WD40/YVTN_repeat-like_dom_sf"/>
</dbReference>
<dbReference type="InterPro" id="IPR019775">
    <property type="entry name" value="WD40_repeat_CS"/>
</dbReference>
<dbReference type="PANTHER" id="PTHR12848">
    <property type="entry name" value="REGULATORY-ASSOCIATED PROTEIN OF MTOR"/>
    <property type="match status" value="1"/>
</dbReference>
<dbReference type="GO" id="GO:0009267">
    <property type="term" value="P:cellular response to starvation"/>
    <property type="evidence" value="ECO:0007669"/>
    <property type="project" value="TreeGrafter"/>
</dbReference>
<dbReference type="GO" id="GO:0071230">
    <property type="term" value="P:cellular response to amino acid stimulus"/>
    <property type="evidence" value="ECO:0007669"/>
    <property type="project" value="TreeGrafter"/>
</dbReference>
<dbReference type="SMART" id="SM00320">
    <property type="entry name" value="WD40"/>
    <property type="match status" value="4"/>
</dbReference>
<dbReference type="Proteomes" id="UP000195602">
    <property type="component" value="Unassembled WGS sequence"/>
</dbReference>
<feature type="region of interest" description="Disordered" evidence="5">
    <location>
        <begin position="430"/>
        <end position="451"/>
    </location>
</feature>
<dbReference type="EMBL" id="LYUB02000001">
    <property type="protein sequence ID" value="OVF11328.1"/>
    <property type="molecule type" value="Genomic_DNA"/>
</dbReference>
<comment type="caution">
    <text evidence="7">The sequence shown here is derived from an EMBL/GenBank/DDBJ whole genome shotgun (WGS) entry which is preliminary data.</text>
</comment>
<dbReference type="PRINTS" id="PR01547">
    <property type="entry name" value="YEAST176DUF"/>
</dbReference>
<dbReference type="GO" id="GO:0030674">
    <property type="term" value="F:protein-macromolecule adaptor activity"/>
    <property type="evidence" value="ECO:0007669"/>
    <property type="project" value="TreeGrafter"/>
</dbReference>
<keyword evidence="3" id="KW-0677">Repeat</keyword>
<keyword evidence="2 4" id="KW-0853">WD repeat</keyword>
<dbReference type="SMART" id="SM01302">
    <property type="entry name" value="Raptor_N"/>
    <property type="match status" value="1"/>
</dbReference>
<evidence type="ECO:0000313" key="8">
    <source>
        <dbReference type="Proteomes" id="UP000195602"/>
    </source>
</evidence>
<organism evidence="7 8">
    <name type="scientific">Clavispora lusitaniae</name>
    <name type="common">Candida lusitaniae</name>
    <dbReference type="NCBI Taxonomy" id="36911"/>
    <lineage>
        <taxon>Eukaryota</taxon>
        <taxon>Fungi</taxon>
        <taxon>Dikarya</taxon>
        <taxon>Ascomycota</taxon>
        <taxon>Saccharomycotina</taxon>
        <taxon>Pichiomycetes</taxon>
        <taxon>Metschnikowiaceae</taxon>
        <taxon>Clavispora</taxon>
    </lineage>
</organism>
<dbReference type="GO" id="GO:0030307">
    <property type="term" value="P:positive regulation of cell growth"/>
    <property type="evidence" value="ECO:0007669"/>
    <property type="project" value="TreeGrafter"/>
</dbReference>
<dbReference type="InterPro" id="IPR036322">
    <property type="entry name" value="WD40_repeat_dom_sf"/>
</dbReference>
<dbReference type="SUPFAM" id="SSF50978">
    <property type="entry name" value="WD40 repeat-like"/>
    <property type="match status" value="1"/>
</dbReference>
<dbReference type="InterPro" id="IPR029347">
    <property type="entry name" value="Raptor_N"/>
</dbReference>
<evidence type="ECO:0000259" key="6">
    <source>
        <dbReference type="SMART" id="SM01302"/>
    </source>
</evidence>
<sequence>MSSQVVYFGPRPLQPLNGTMRHGFDTDHNSDRFLRTLANTFYIYFDDKRHIANGRPLSASMKRLPALARHFQPIADWKVMRERQKTISAVLVLCLNLGVDPPDVMKTHPCAKREAWCDPSAFSDTKKALEAIAKGLQAQYETLSLRTRYKQSLDPCVEDVKRFCNTLRRNAKDERILFHYNGHGVPRPTASGEIWVFNRGYTQYIPISLYDLQTWLGAPVVFVWDCSGAGNIVHSFKKFVQRRIDDDNEGNHDLSAPSPTSAYLDSLQLAACKSNDTLPMSPALPADLFTCCLTCPIDMSLQWFIMRSPLEKSHYARLPRNSAGNVIVPGKLTDRRTPLGELNWIFTAITDTIAWTSLPRPVFKRLFRQDLMVAALFRNFLLAKRIMPHFNCTPVSDPPLPDAVRNHPMWDSWDLAIDQVFAQLLEKELSTDPDQSQNQGPNLTQPPLSNSHQSAIVNSNSAAVATTPGAGQPSLNYQHSTFFEQQLTAFDLWLKYAGPSTKEPPEQLPIVLQVLLSQVHRLRALILLSKFLDMGPWAVYLSLSIGIFPYVLKLLQSPAQELKPVLIFIWARIMAIDYRSTQQELCKDKGYNYFYLILNSTPHNPIGAPGAPGGLNTSNPGSVVVNDDHKAMSAFILTLFIKDFKNGQRLCFSIELVANCLRFISTSENPLLRQWCCLLLSQLWLRYPDGKWIIYKDGHLNRLLDLVADPIPEVRTSIIVALTTFLSEPEDTESPKRSRDDFSSAPSVSADLRKDELKQQDLKLANVILRLLGDGSSIVRREIVFFIGRFIKIYPNFFLVVAFNQLEEEIVLIDNPNNLQEFRKKSPAYGSIFSSIWKALLILSEDPHLEVKQLAEILIDSVMVKLNQSELSGLVKEMQDYLLSKSYININENFKSSKPIVNRPMALHNGPKRQASSGSVLNRQNTLTISGTGRSRSYSQGDSNDHSDASSISSKLRNLSISRIFKSFNLNEETDINNFTKILNPGPVSSHYGQEYKPKTPRYEPRPDMKEPELPEESGFFEYSCEYFQEPQMSKTEIEQPGSEEYVKRLWRRNRNEQVIQETQPQKKMAIRGDWNRDTTVLNNKTQPKLIKFMQFEKLLVATDDKDNVSVWDWEARDIVTKFSNGNPFGTKITDLKFLNEDDLPLVMTGSSDGVVKIYRNFHYEGGDEKPVELVTAWRALTDLLLTSKSTGLISEWQQSRGSLLVSGDVKVFRVWDAQRELCVLDIPARSTSSITSITSDQVAGDVFVAGFDDGSLRVYDRRLDARESMVQLWQNGRGGAKDIGRGSIRNVHMQRGGFRELVSGSADGYVNLWDIRNTEPVATFTTPEQGLRCIDVHEHAPIICTGSKWVNMWTTSGDMIATLKNPHDGYLTNRTSNYLANVTFHPHRMMVTTNFNQDGHINVYKCTDIMSEY</sequence>
<accession>A0AA91T4C9</accession>
<dbReference type="PROSITE" id="PS50082">
    <property type="entry name" value="WD_REPEATS_2"/>
    <property type="match status" value="1"/>
</dbReference>
<evidence type="ECO:0000256" key="4">
    <source>
        <dbReference type="PROSITE-ProRule" id="PRU00221"/>
    </source>
</evidence>
<dbReference type="GO" id="GO:0031929">
    <property type="term" value="P:TOR signaling"/>
    <property type="evidence" value="ECO:0007669"/>
    <property type="project" value="InterPro"/>
</dbReference>
<protein>
    <submittedName>
        <fullName evidence="7">Ubiquitin-binding TORC1 subunit</fullName>
    </submittedName>
</protein>
<dbReference type="GO" id="GO:0010506">
    <property type="term" value="P:regulation of autophagy"/>
    <property type="evidence" value="ECO:0007669"/>
    <property type="project" value="TreeGrafter"/>
</dbReference>
<gene>
    <name evidence="7" type="ORF">A9F13_01g08294</name>
</gene>
<feature type="region of interest" description="Disordered" evidence="5">
    <location>
        <begin position="901"/>
        <end position="953"/>
    </location>
</feature>
<feature type="domain" description="Raptor N-terminal CASPase-like" evidence="6">
    <location>
        <begin position="83"/>
        <end position="237"/>
    </location>
</feature>